<evidence type="ECO:0000256" key="2">
    <source>
        <dbReference type="SAM" id="Phobius"/>
    </source>
</evidence>
<feature type="region of interest" description="Disordered" evidence="1">
    <location>
        <begin position="1"/>
        <end position="25"/>
    </location>
</feature>
<accession>A0A1M6G7Z1</accession>
<dbReference type="AlphaFoldDB" id="A0A1M6G7Z1"/>
<feature type="compositionally biased region" description="Basic and acidic residues" evidence="1">
    <location>
        <begin position="1"/>
        <end position="13"/>
    </location>
</feature>
<feature type="transmembrane region" description="Helical" evidence="2">
    <location>
        <begin position="26"/>
        <end position="46"/>
    </location>
</feature>
<keyword evidence="2" id="KW-1133">Transmembrane helix</keyword>
<dbReference type="Proteomes" id="UP000184292">
    <property type="component" value="Unassembled WGS sequence"/>
</dbReference>
<gene>
    <name evidence="3" type="ORF">SAMN05444417_2735</name>
</gene>
<organism evidence="3 4">
    <name type="scientific">Wenxinia saemankumensis</name>
    <dbReference type="NCBI Taxonomy" id="1447782"/>
    <lineage>
        <taxon>Bacteria</taxon>
        <taxon>Pseudomonadati</taxon>
        <taxon>Pseudomonadota</taxon>
        <taxon>Alphaproteobacteria</taxon>
        <taxon>Rhodobacterales</taxon>
        <taxon>Roseobacteraceae</taxon>
        <taxon>Wenxinia</taxon>
    </lineage>
</organism>
<reference evidence="3 4" key="1">
    <citation type="submission" date="2016-11" db="EMBL/GenBank/DDBJ databases">
        <authorList>
            <person name="Jaros S."/>
            <person name="Januszkiewicz K."/>
            <person name="Wedrychowicz H."/>
        </authorList>
    </citation>
    <scope>NUCLEOTIDE SEQUENCE [LARGE SCALE GENOMIC DNA]</scope>
    <source>
        <strain evidence="3 4">DSM 100565</strain>
    </source>
</reference>
<keyword evidence="2" id="KW-0472">Membrane</keyword>
<dbReference type="EMBL" id="FQYO01000004">
    <property type="protein sequence ID" value="SHJ06032.1"/>
    <property type="molecule type" value="Genomic_DNA"/>
</dbReference>
<name>A0A1M6G7Z1_9RHOB</name>
<evidence type="ECO:0000313" key="4">
    <source>
        <dbReference type="Proteomes" id="UP000184292"/>
    </source>
</evidence>
<keyword evidence="4" id="KW-1185">Reference proteome</keyword>
<sequence>MPENRDDTVKPETRTTPPAKNPLGKAMIPIGFAAIILVLLLIGWGVQENPEIAPEEEVTSE</sequence>
<dbReference type="STRING" id="1447782.SAMN05444417_2735"/>
<evidence type="ECO:0000256" key="1">
    <source>
        <dbReference type="SAM" id="MobiDB-lite"/>
    </source>
</evidence>
<evidence type="ECO:0000313" key="3">
    <source>
        <dbReference type="EMBL" id="SHJ06032.1"/>
    </source>
</evidence>
<proteinExistence type="predicted"/>
<protein>
    <submittedName>
        <fullName evidence="3">Uncharacterized protein</fullName>
    </submittedName>
</protein>
<keyword evidence="2" id="KW-0812">Transmembrane</keyword>